<proteinExistence type="predicted"/>
<dbReference type="Proteomes" id="UP000275846">
    <property type="component" value="Unassembled WGS sequence"/>
</dbReference>
<gene>
    <name evidence="1" type="ORF">SSLN_LOCUS11192</name>
</gene>
<dbReference type="EMBL" id="UYSU01036355">
    <property type="protein sequence ID" value="VDL97577.1"/>
    <property type="molecule type" value="Genomic_DNA"/>
</dbReference>
<accession>A0A183T3Z4</accession>
<evidence type="ECO:0000313" key="3">
    <source>
        <dbReference type="WBParaSite" id="SSLN_0001161901-mRNA-1"/>
    </source>
</evidence>
<reference evidence="1 2" key="2">
    <citation type="submission" date="2018-11" db="EMBL/GenBank/DDBJ databases">
        <authorList>
            <consortium name="Pathogen Informatics"/>
        </authorList>
    </citation>
    <scope>NUCLEOTIDE SEQUENCE [LARGE SCALE GENOMIC DNA]</scope>
    <source>
        <strain evidence="1 2">NST_G2</strain>
    </source>
</reference>
<sequence length="123" mass="13614">MYLFAAGCANFGLTIITAKTVVMPQPPPSAEYNAPRINVNAVVMPQPPPSAEYNAPRINVNGAQRKMWKPLLIWKARCHESMTRLLNGSPKPVRSSANYRPPRGIATVSLVFVVDVQLTINKW</sequence>
<evidence type="ECO:0000313" key="2">
    <source>
        <dbReference type="Proteomes" id="UP000275846"/>
    </source>
</evidence>
<protein>
    <submittedName>
        <fullName evidence="3">Lipoprotein</fullName>
    </submittedName>
</protein>
<evidence type="ECO:0000313" key="1">
    <source>
        <dbReference type="EMBL" id="VDL97577.1"/>
    </source>
</evidence>
<reference evidence="3" key="1">
    <citation type="submission" date="2016-06" db="UniProtKB">
        <authorList>
            <consortium name="WormBaseParasite"/>
        </authorList>
    </citation>
    <scope>IDENTIFICATION</scope>
</reference>
<dbReference type="WBParaSite" id="SSLN_0001161901-mRNA-1">
    <property type="protein sequence ID" value="SSLN_0001161901-mRNA-1"/>
    <property type="gene ID" value="SSLN_0001161901"/>
</dbReference>
<dbReference type="AlphaFoldDB" id="A0A183T3Z4"/>
<organism evidence="3">
    <name type="scientific">Schistocephalus solidus</name>
    <name type="common">Tapeworm</name>
    <dbReference type="NCBI Taxonomy" id="70667"/>
    <lineage>
        <taxon>Eukaryota</taxon>
        <taxon>Metazoa</taxon>
        <taxon>Spiralia</taxon>
        <taxon>Lophotrochozoa</taxon>
        <taxon>Platyhelminthes</taxon>
        <taxon>Cestoda</taxon>
        <taxon>Eucestoda</taxon>
        <taxon>Diphyllobothriidea</taxon>
        <taxon>Diphyllobothriidae</taxon>
        <taxon>Schistocephalus</taxon>
    </lineage>
</organism>
<keyword evidence="2" id="KW-1185">Reference proteome</keyword>
<name>A0A183T3Z4_SCHSO</name>